<comment type="catalytic activity">
    <reaction evidence="8">
        <text>an (R)-2-hydroxy-long-chain-fatty acyl-CoA = a long-chain fatty aldehyde + formyl-CoA</text>
        <dbReference type="Rhea" id="RHEA:67444"/>
        <dbReference type="ChEBI" id="CHEBI:17176"/>
        <dbReference type="ChEBI" id="CHEBI:57376"/>
        <dbReference type="ChEBI" id="CHEBI:170012"/>
        <dbReference type="EC" id="4.1.2.63"/>
    </reaction>
    <physiologicalReaction direction="left-to-right" evidence="8">
        <dbReference type="Rhea" id="RHEA:67445"/>
    </physiologicalReaction>
</comment>
<proteinExistence type="inferred from homology"/>
<dbReference type="InterPro" id="IPR011766">
    <property type="entry name" value="TPP_enzyme_TPP-bd"/>
</dbReference>
<dbReference type="InterPro" id="IPR012001">
    <property type="entry name" value="Thiamin_PyroP_enz_TPP-bd_dom"/>
</dbReference>
<dbReference type="PANTHER" id="PTHR43710:SF2">
    <property type="entry name" value="2-HYDROXYACYL-COA LYASE 1"/>
    <property type="match status" value="1"/>
</dbReference>
<keyword evidence="5 10" id="KW-0786">Thiamine pyrophosphate</keyword>
<comment type="cofactor">
    <cofactor evidence="1">
        <name>thiamine diphosphate</name>
        <dbReference type="ChEBI" id="CHEBI:58937"/>
    </cofactor>
</comment>
<evidence type="ECO:0000256" key="1">
    <source>
        <dbReference type="ARBA" id="ARBA00001964"/>
    </source>
</evidence>
<evidence type="ECO:0000256" key="6">
    <source>
        <dbReference type="ARBA" id="ARBA00023239"/>
    </source>
</evidence>
<feature type="domain" description="Thiamine pyrophosphate enzyme central" evidence="11">
    <location>
        <begin position="198"/>
        <end position="328"/>
    </location>
</feature>
<dbReference type="InterPro" id="IPR029035">
    <property type="entry name" value="DHS-like_NAD/FAD-binding_dom"/>
</dbReference>
<organism evidence="14 15">
    <name type="scientific">Rhizodiscina lignyota</name>
    <dbReference type="NCBI Taxonomy" id="1504668"/>
    <lineage>
        <taxon>Eukaryota</taxon>
        <taxon>Fungi</taxon>
        <taxon>Dikarya</taxon>
        <taxon>Ascomycota</taxon>
        <taxon>Pezizomycotina</taxon>
        <taxon>Dothideomycetes</taxon>
        <taxon>Pleosporomycetidae</taxon>
        <taxon>Aulographales</taxon>
        <taxon>Rhizodiscinaceae</taxon>
        <taxon>Rhizodiscina</taxon>
    </lineage>
</organism>
<dbReference type="InterPro" id="IPR045025">
    <property type="entry name" value="HACL1-like"/>
</dbReference>
<dbReference type="GO" id="GO:0106359">
    <property type="term" value="F:2-hydroxyacyl-CoA lyase activity"/>
    <property type="evidence" value="ECO:0007669"/>
    <property type="project" value="UniProtKB-EC"/>
</dbReference>
<gene>
    <name evidence="14" type="ORF">NA57DRAFT_62952</name>
</gene>
<evidence type="ECO:0000256" key="3">
    <source>
        <dbReference type="ARBA" id="ARBA00022723"/>
    </source>
</evidence>
<dbReference type="Proteomes" id="UP000799772">
    <property type="component" value="Unassembled WGS sequence"/>
</dbReference>
<dbReference type="SUPFAM" id="SSF52467">
    <property type="entry name" value="DHS-like NAD/FAD-binding domain"/>
    <property type="match status" value="1"/>
</dbReference>
<dbReference type="GO" id="GO:0005777">
    <property type="term" value="C:peroxisome"/>
    <property type="evidence" value="ECO:0007669"/>
    <property type="project" value="TreeGrafter"/>
</dbReference>
<sequence>MATPTGEKIIAQALRDLGVTVVFGLVGLPVAGIAEEVINLGIRFVAFRNEQAASYAATAYGYLRGKPGVCLLVGGPGMLHGIAGIGNASENGFPTLFLGGASERDLDTKGAFQEMKTVPLLTPHTKSAVRPSSNQPDVIVDAIYNAYRICAFGRPGPTFVDLPADLIMNAQPEGTKARPRAMIQAPPRPAAEQDLIVKASNLLKSAKAPLVIVGKGAALARAEGPINDLIASANLPFLPTPMGKGVVPDSSPLNTSSARSAALKEADVVLLLGGRLNWILHYGAAPKFRSDVKIIQVDISAEALGHTNSAGHPSLSILADIAVAVQQLNTALRGWNSYAGKLSTAAARNEQKNRVLELSPTESGAHMTYQRVYYIIRSVFNSFSTSSKGTNDSVVLVSEGAATMDISRSSFPLSLPRHRLDAGTYATMGVGMGYAIAAWAAYNYPHPEDSGNAQRKKIVAVEGDSAFGFSGMEIETMARCGMDVLIIVMNNSGIYHGDAKTANEWDEMRKQTLAGGQGIKKNKRLSATSLTYNTRYEKMAEMVDGRGWFVQTEAELENAVREAYQERQKVCLVNVVVEPGLDNPVNFAWESKQPKQEEAKL</sequence>
<dbReference type="Gene3D" id="3.40.50.970">
    <property type="match status" value="2"/>
</dbReference>
<comment type="caution">
    <text evidence="14">The sequence shown here is derived from an EMBL/GenBank/DDBJ whole genome shotgun (WGS) entry which is preliminary data.</text>
</comment>
<keyword evidence="6" id="KW-0456">Lyase</keyword>
<dbReference type="GO" id="GO:0001561">
    <property type="term" value="P:fatty acid alpha-oxidation"/>
    <property type="evidence" value="ECO:0007669"/>
    <property type="project" value="TreeGrafter"/>
</dbReference>
<comment type="catalytic activity">
    <reaction evidence="7">
        <text>a 2-hydroxy-3-methyl fatty acyl-CoA = a 2-methyl-branched fatty aldehyde + formyl-CoA</text>
        <dbReference type="Rhea" id="RHEA:25375"/>
        <dbReference type="ChEBI" id="CHEBI:49188"/>
        <dbReference type="ChEBI" id="CHEBI:57376"/>
        <dbReference type="ChEBI" id="CHEBI:58783"/>
        <dbReference type="EC" id="4.1.2.63"/>
    </reaction>
    <physiologicalReaction direction="left-to-right" evidence="7">
        <dbReference type="Rhea" id="RHEA:25376"/>
    </physiologicalReaction>
</comment>
<protein>
    <recommendedName>
        <fullName evidence="9">2-hydroxyacyl-CoA lyase</fullName>
        <ecNumber evidence="9">4.1.2.63</ecNumber>
    </recommendedName>
</protein>
<dbReference type="SUPFAM" id="SSF52518">
    <property type="entry name" value="Thiamin diphosphate-binding fold (THDP-binding)"/>
    <property type="match status" value="2"/>
</dbReference>
<comment type="similarity">
    <text evidence="2 10">Belongs to the TPP enzyme family.</text>
</comment>
<dbReference type="Pfam" id="PF02776">
    <property type="entry name" value="TPP_enzyme_N"/>
    <property type="match status" value="1"/>
</dbReference>
<reference evidence="14" key="1">
    <citation type="journal article" date="2020" name="Stud. Mycol.">
        <title>101 Dothideomycetes genomes: a test case for predicting lifestyles and emergence of pathogens.</title>
        <authorList>
            <person name="Haridas S."/>
            <person name="Albert R."/>
            <person name="Binder M."/>
            <person name="Bloem J."/>
            <person name="Labutti K."/>
            <person name="Salamov A."/>
            <person name="Andreopoulos B."/>
            <person name="Baker S."/>
            <person name="Barry K."/>
            <person name="Bills G."/>
            <person name="Bluhm B."/>
            <person name="Cannon C."/>
            <person name="Castanera R."/>
            <person name="Culley D."/>
            <person name="Daum C."/>
            <person name="Ezra D."/>
            <person name="Gonzalez J."/>
            <person name="Henrissat B."/>
            <person name="Kuo A."/>
            <person name="Liang C."/>
            <person name="Lipzen A."/>
            <person name="Lutzoni F."/>
            <person name="Magnuson J."/>
            <person name="Mondo S."/>
            <person name="Nolan M."/>
            <person name="Ohm R."/>
            <person name="Pangilinan J."/>
            <person name="Park H.-J."/>
            <person name="Ramirez L."/>
            <person name="Alfaro M."/>
            <person name="Sun H."/>
            <person name="Tritt A."/>
            <person name="Yoshinaga Y."/>
            <person name="Zwiers L.-H."/>
            <person name="Turgeon B."/>
            <person name="Goodwin S."/>
            <person name="Spatafora J."/>
            <person name="Crous P."/>
            <person name="Grigoriev I."/>
        </authorList>
    </citation>
    <scope>NUCLEOTIDE SEQUENCE</scope>
    <source>
        <strain evidence="14">CBS 133067</strain>
    </source>
</reference>
<name>A0A9P4ITW6_9PEZI</name>
<feature type="domain" description="Thiamine pyrophosphate enzyme TPP-binding" evidence="12">
    <location>
        <begin position="400"/>
        <end position="575"/>
    </location>
</feature>
<evidence type="ECO:0000256" key="10">
    <source>
        <dbReference type="RuleBase" id="RU362132"/>
    </source>
</evidence>
<accession>A0A9P4ITW6</accession>
<dbReference type="EC" id="4.1.2.63" evidence="9"/>
<dbReference type="Gene3D" id="3.40.50.1220">
    <property type="entry name" value="TPP-binding domain"/>
    <property type="match status" value="1"/>
</dbReference>
<dbReference type="GO" id="GO:0030976">
    <property type="term" value="F:thiamine pyrophosphate binding"/>
    <property type="evidence" value="ECO:0007669"/>
    <property type="project" value="InterPro"/>
</dbReference>
<evidence type="ECO:0000259" key="13">
    <source>
        <dbReference type="Pfam" id="PF02776"/>
    </source>
</evidence>
<dbReference type="CDD" id="cd02004">
    <property type="entry name" value="TPP_BZL_OCoD_HPCL"/>
    <property type="match status" value="1"/>
</dbReference>
<evidence type="ECO:0000313" key="14">
    <source>
        <dbReference type="EMBL" id="KAF2104387.1"/>
    </source>
</evidence>
<evidence type="ECO:0000256" key="5">
    <source>
        <dbReference type="ARBA" id="ARBA00023052"/>
    </source>
</evidence>
<dbReference type="Pfam" id="PF02775">
    <property type="entry name" value="TPP_enzyme_C"/>
    <property type="match status" value="1"/>
</dbReference>
<evidence type="ECO:0000256" key="8">
    <source>
        <dbReference type="ARBA" id="ARBA00044454"/>
    </source>
</evidence>
<dbReference type="GO" id="GO:0000287">
    <property type="term" value="F:magnesium ion binding"/>
    <property type="evidence" value="ECO:0007669"/>
    <property type="project" value="InterPro"/>
</dbReference>
<dbReference type="Pfam" id="PF00205">
    <property type="entry name" value="TPP_enzyme_M"/>
    <property type="match status" value="1"/>
</dbReference>
<dbReference type="CDD" id="cd07035">
    <property type="entry name" value="TPP_PYR_POX_like"/>
    <property type="match status" value="1"/>
</dbReference>
<evidence type="ECO:0000259" key="12">
    <source>
        <dbReference type="Pfam" id="PF02775"/>
    </source>
</evidence>
<dbReference type="FunFam" id="3.40.50.970:FF:000071">
    <property type="entry name" value="2-hydroxyphytanoyl-CoA lyase, putative"/>
    <property type="match status" value="1"/>
</dbReference>
<dbReference type="OrthoDB" id="10006023at2759"/>
<evidence type="ECO:0000313" key="15">
    <source>
        <dbReference type="Proteomes" id="UP000799772"/>
    </source>
</evidence>
<evidence type="ECO:0000256" key="7">
    <source>
        <dbReference type="ARBA" id="ARBA00044451"/>
    </source>
</evidence>
<keyword evidence="3" id="KW-0479">Metal-binding</keyword>
<dbReference type="InterPro" id="IPR029061">
    <property type="entry name" value="THDP-binding"/>
</dbReference>
<keyword evidence="4" id="KW-0460">Magnesium</keyword>
<dbReference type="EMBL" id="ML978121">
    <property type="protein sequence ID" value="KAF2104387.1"/>
    <property type="molecule type" value="Genomic_DNA"/>
</dbReference>
<feature type="domain" description="Thiamine pyrophosphate enzyme N-terminal TPP-binding" evidence="13">
    <location>
        <begin position="5"/>
        <end position="117"/>
    </location>
</feature>
<dbReference type="InterPro" id="IPR012000">
    <property type="entry name" value="Thiamin_PyroP_enz_cen_dom"/>
</dbReference>
<evidence type="ECO:0000256" key="4">
    <source>
        <dbReference type="ARBA" id="ARBA00022842"/>
    </source>
</evidence>
<dbReference type="AlphaFoldDB" id="A0A9P4ITW6"/>
<evidence type="ECO:0000259" key="11">
    <source>
        <dbReference type="Pfam" id="PF00205"/>
    </source>
</evidence>
<keyword evidence="15" id="KW-1185">Reference proteome</keyword>
<evidence type="ECO:0000256" key="9">
    <source>
        <dbReference type="ARBA" id="ARBA00044518"/>
    </source>
</evidence>
<evidence type="ECO:0000256" key="2">
    <source>
        <dbReference type="ARBA" id="ARBA00007812"/>
    </source>
</evidence>
<dbReference type="PANTHER" id="PTHR43710">
    <property type="entry name" value="2-HYDROXYACYL-COA LYASE"/>
    <property type="match status" value="1"/>
</dbReference>